<dbReference type="SUPFAM" id="SSF53850">
    <property type="entry name" value="Periplasmic binding protein-like II"/>
    <property type="match status" value="1"/>
</dbReference>
<dbReference type="Pfam" id="PF03466">
    <property type="entry name" value="LysR_substrate"/>
    <property type="match status" value="1"/>
</dbReference>
<protein>
    <recommendedName>
        <fullName evidence="2">LysR substrate-binding domain-containing protein</fullName>
    </recommendedName>
</protein>
<evidence type="ECO:0000259" key="2">
    <source>
        <dbReference type="Pfam" id="PF03466"/>
    </source>
</evidence>
<dbReference type="InterPro" id="IPR005119">
    <property type="entry name" value="LysR_subst-bd"/>
</dbReference>
<feature type="compositionally biased region" description="Low complexity" evidence="1">
    <location>
        <begin position="72"/>
        <end position="83"/>
    </location>
</feature>
<feature type="region of interest" description="Disordered" evidence="1">
    <location>
        <begin position="1"/>
        <end position="106"/>
    </location>
</feature>
<feature type="compositionally biased region" description="Polar residues" evidence="1">
    <location>
        <begin position="9"/>
        <end position="40"/>
    </location>
</feature>
<accession>A0ABS1VSY2</accession>
<dbReference type="Gene3D" id="3.40.190.10">
    <property type="entry name" value="Periplasmic binding protein-like II"/>
    <property type="match status" value="1"/>
</dbReference>
<feature type="domain" description="LysR substrate-binding" evidence="2">
    <location>
        <begin position="94"/>
        <end position="169"/>
    </location>
</feature>
<organism evidence="3 4">
    <name type="scientific">Paractinoplanes lichenicola</name>
    <dbReference type="NCBI Taxonomy" id="2802976"/>
    <lineage>
        <taxon>Bacteria</taxon>
        <taxon>Bacillati</taxon>
        <taxon>Actinomycetota</taxon>
        <taxon>Actinomycetes</taxon>
        <taxon>Micromonosporales</taxon>
        <taxon>Micromonosporaceae</taxon>
        <taxon>Paractinoplanes</taxon>
    </lineage>
</organism>
<evidence type="ECO:0000256" key="1">
    <source>
        <dbReference type="SAM" id="MobiDB-lite"/>
    </source>
</evidence>
<dbReference type="Proteomes" id="UP000598996">
    <property type="component" value="Unassembled WGS sequence"/>
</dbReference>
<gene>
    <name evidence="3" type="ORF">JKJ07_25045</name>
</gene>
<proteinExistence type="predicted"/>
<evidence type="ECO:0000313" key="3">
    <source>
        <dbReference type="EMBL" id="MBL7257573.1"/>
    </source>
</evidence>
<dbReference type="EMBL" id="JAENHO010000007">
    <property type="protein sequence ID" value="MBL7257573.1"/>
    <property type="molecule type" value="Genomic_DNA"/>
</dbReference>
<comment type="caution">
    <text evidence="3">The sequence shown here is derived from an EMBL/GenBank/DDBJ whole genome shotgun (WGS) entry which is preliminary data.</text>
</comment>
<feature type="region of interest" description="Disordered" evidence="1">
    <location>
        <begin position="167"/>
        <end position="195"/>
    </location>
</feature>
<reference evidence="3 4" key="1">
    <citation type="submission" date="2021-01" db="EMBL/GenBank/DDBJ databases">
        <title>Actinoplanes sp. nov. LDG1-01 isolated from lichen.</title>
        <authorList>
            <person name="Saeng-In P."/>
            <person name="Phongsopitanun W."/>
            <person name="Kanchanasin P."/>
            <person name="Yuki M."/>
            <person name="Kudo T."/>
            <person name="Ohkuma M."/>
            <person name="Tanasupawat S."/>
        </authorList>
    </citation>
    <scope>NUCLEOTIDE SEQUENCE [LARGE SCALE GENOMIC DNA]</scope>
    <source>
        <strain evidence="3 4">LDG1-01</strain>
    </source>
</reference>
<evidence type="ECO:0000313" key="4">
    <source>
        <dbReference type="Proteomes" id="UP000598996"/>
    </source>
</evidence>
<sequence length="195" mass="20799">MENHAPDTPAQTRPSPIADSSTGPSAVTNCGTSDTATTPASGLPRLVSTPTANPRPFRTGDSAAGRRSSDCTPSTTRTAAPRAEVSDRRPGWPAAPPRAPRPRLADLADEPWVVIVAGHVARRQLDEAAGFAPRVQFETENYNVAQFVGGTGIGVTMQSRLTVTHRAPDDRPAVKPDWQGPGPKFANWTDPRTWM</sequence>
<name>A0ABS1VSY2_9ACTN</name>
<keyword evidence="4" id="KW-1185">Reference proteome</keyword>